<feature type="binding site" evidence="8">
    <location>
        <begin position="143"/>
        <end position="146"/>
    </location>
    <ligand>
        <name>GTP</name>
        <dbReference type="ChEBI" id="CHEBI:37565"/>
    </ligand>
</feature>
<dbReference type="FunFam" id="3.30.70.870:FF:000001">
    <property type="entry name" value="Elongation factor G"/>
    <property type="match status" value="1"/>
</dbReference>
<dbReference type="InterPro" id="IPR004540">
    <property type="entry name" value="Transl_elong_EFG/EF2"/>
</dbReference>
<evidence type="ECO:0000256" key="5">
    <source>
        <dbReference type="ARBA" id="ARBA00022917"/>
    </source>
</evidence>
<dbReference type="Gene3D" id="3.30.70.870">
    <property type="entry name" value="Elongation Factor G (Translational Gtpase), domain 3"/>
    <property type="match status" value="1"/>
</dbReference>
<dbReference type="SUPFAM" id="SSF54211">
    <property type="entry name" value="Ribosomal protein S5 domain 2-like"/>
    <property type="match status" value="1"/>
</dbReference>
<keyword evidence="8" id="KW-0963">Cytoplasm</keyword>
<protein>
    <recommendedName>
        <fullName evidence="2 8">Elongation factor G</fullName>
        <shortName evidence="8">EF-G</shortName>
    </recommendedName>
</protein>
<dbReference type="Gene3D" id="3.40.50.300">
    <property type="entry name" value="P-loop containing nucleotide triphosphate hydrolases"/>
    <property type="match status" value="1"/>
</dbReference>
<dbReference type="InterPro" id="IPR005517">
    <property type="entry name" value="Transl_elong_EFG/EF2_IV"/>
</dbReference>
<dbReference type="Gene3D" id="2.40.30.10">
    <property type="entry name" value="Translation factors"/>
    <property type="match status" value="1"/>
</dbReference>
<evidence type="ECO:0000256" key="8">
    <source>
        <dbReference type="HAMAP-Rule" id="MF_00054"/>
    </source>
</evidence>
<dbReference type="CDD" id="cd04091">
    <property type="entry name" value="mtEFG1_II_like"/>
    <property type="match status" value="1"/>
</dbReference>
<dbReference type="Pfam" id="PF03144">
    <property type="entry name" value="GTP_EFTU_D2"/>
    <property type="match status" value="1"/>
</dbReference>
<feature type="domain" description="Tr-type G" evidence="9">
    <location>
        <begin position="4"/>
        <end position="290"/>
    </location>
</feature>
<dbReference type="KEGG" id="aagg:ETAA8_37350"/>
<dbReference type="Pfam" id="PF03764">
    <property type="entry name" value="EFG_IV"/>
    <property type="match status" value="1"/>
</dbReference>
<dbReference type="AlphaFoldDB" id="A0A517YEQ6"/>
<sequence>MDLTKVRNFGISAHIDSGKTTLSERILFYSGRIHKIEEVKGGGDGATMDHMELEKERGITITSAATHLEWNDPAFPGDENHMHIMNLIDTPGHVDFTIEVERSLRVLDGAVLVLCAVGGVQSQSMTVDRQMKRYHIPRIAFINKMDRTGARPLAILDDLRSKLNANPVLIQYPMGGGETFAGVIDMVTQKAFFFDGPKGEVVREEAIPAEYEAPVKEWRHKMLEALAMYSDELMEILLSEQEPPIQLVYDTIKKATQQQGMTPVMVGSAYKNKGVQLLLDAIVRYLPSPLERDLTAKKWDNPTETMGLKPDPNAPFVGMAFKIVEDPFGQLTFLRIYQGTIKKGEFYYNQRTQKKDRFSQIVKMHANKREVVDGAEAGDIVAITGIDCASGDTYASENKYCSLESMFVPEPVIKVAVTPTSRADADKMSKALQRFRKEDPTFRVFNDEETSETIIAGMGELHLDIYVERIRREYKVELEVGAPKVSYRESPTRKYEYNYKHKKQTGGSGQYGHVVGYFEPLPDDSTENFVFDWKVTGGRIPGEFESSIEKGFRALLNKGPLAEYPIVGLHVVVTDGSYHDVDSSDRAFQITAQDCLRTHFIDTKPAILEPIMKVEIECPENYQGDVTGDVNRRRGIVMNSDTREGVCQILAEVPLSEVFGYATDIRSMTKGQGTFTMELAAYRKAPSNVQEEIIAEKKKNSKQLVGAK</sequence>
<evidence type="ECO:0000256" key="7">
    <source>
        <dbReference type="ARBA" id="ARBA00024731"/>
    </source>
</evidence>
<evidence type="ECO:0000256" key="6">
    <source>
        <dbReference type="ARBA" id="ARBA00023134"/>
    </source>
</evidence>
<dbReference type="InterPro" id="IPR035647">
    <property type="entry name" value="EFG_III/V"/>
</dbReference>
<dbReference type="SUPFAM" id="SSF54980">
    <property type="entry name" value="EF-G C-terminal domain-like"/>
    <property type="match status" value="2"/>
</dbReference>
<comment type="similarity">
    <text evidence="1 8">Belongs to the TRAFAC class translation factor GTPase superfamily. Classic translation factor GTPase family. EF-G/EF-2 subfamily.</text>
</comment>
<dbReference type="RefSeq" id="WP_145091243.1">
    <property type="nucleotide sequence ID" value="NZ_CP036274.1"/>
</dbReference>
<dbReference type="InterPro" id="IPR009022">
    <property type="entry name" value="EFG_III"/>
</dbReference>
<organism evidence="10 11">
    <name type="scientific">Anatilimnocola aggregata</name>
    <dbReference type="NCBI Taxonomy" id="2528021"/>
    <lineage>
        <taxon>Bacteria</taxon>
        <taxon>Pseudomonadati</taxon>
        <taxon>Planctomycetota</taxon>
        <taxon>Planctomycetia</taxon>
        <taxon>Pirellulales</taxon>
        <taxon>Pirellulaceae</taxon>
        <taxon>Anatilimnocola</taxon>
    </lineage>
</organism>
<dbReference type="PRINTS" id="PR00315">
    <property type="entry name" value="ELONGATNFCT"/>
</dbReference>
<evidence type="ECO:0000256" key="3">
    <source>
        <dbReference type="ARBA" id="ARBA00022741"/>
    </source>
</evidence>
<keyword evidence="4 8" id="KW-0251">Elongation factor</keyword>
<dbReference type="CDD" id="cd01434">
    <property type="entry name" value="EFG_mtEFG1_IV"/>
    <property type="match status" value="1"/>
</dbReference>
<dbReference type="CDD" id="cd16262">
    <property type="entry name" value="EFG_III"/>
    <property type="match status" value="1"/>
</dbReference>
<dbReference type="SUPFAM" id="SSF50447">
    <property type="entry name" value="Translation proteins"/>
    <property type="match status" value="1"/>
</dbReference>
<proteinExistence type="inferred from homology"/>
<dbReference type="FunFam" id="3.30.70.240:FF:000001">
    <property type="entry name" value="Elongation factor G"/>
    <property type="match status" value="1"/>
</dbReference>
<dbReference type="NCBIfam" id="NF009381">
    <property type="entry name" value="PRK12740.1-5"/>
    <property type="match status" value="1"/>
</dbReference>
<evidence type="ECO:0000313" key="10">
    <source>
        <dbReference type="EMBL" id="QDU28632.1"/>
    </source>
</evidence>
<dbReference type="GO" id="GO:0003746">
    <property type="term" value="F:translation elongation factor activity"/>
    <property type="evidence" value="ECO:0007669"/>
    <property type="project" value="UniProtKB-UniRule"/>
</dbReference>
<dbReference type="GO" id="GO:0005737">
    <property type="term" value="C:cytoplasm"/>
    <property type="evidence" value="ECO:0007669"/>
    <property type="project" value="UniProtKB-SubCell"/>
</dbReference>
<evidence type="ECO:0000313" key="11">
    <source>
        <dbReference type="Proteomes" id="UP000315017"/>
    </source>
</evidence>
<keyword evidence="6 8" id="KW-0342">GTP-binding</keyword>
<reference evidence="10 11" key="1">
    <citation type="submission" date="2019-02" db="EMBL/GenBank/DDBJ databases">
        <title>Deep-cultivation of Planctomycetes and their phenomic and genomic characterization uncovers novel biology.</title>
        <authorList>
            <person name="Wiegand S."/>
            <person name="Jogler M."/>
            <person name="Boedeker C."/>
            <person name="Pinto D."/>
            <person name="Vollmers J."/>
            <person name="Rivas-Marin E."/>
            <person name="Kohn T."/>
            <person name="Peeters S.H."/>
            <person name="Heuer A."/>
            <person name="Rast P."/>
            <person name="Oberbeckmann S."/>
            <person name="Bunk B."/>
            <person name="Jeske O."/>
            <person name="Meyerdierks A."/>
            <person name="Storesund J.E."/>
            <person name="Kallscheuer N."/>
            <person name="Luecker S."/>
            <person name="Lage O.M."/>
            <person name="Pohl T."/>
            <person name="Merkel B.J."/>
            <person name="Hornburger P."/>
            <person name="Mueller R.-W."/>
            <person name="Bruemmer F."/>
            <person name="Labrenz M."/>
            <person name="Spormann A.M."/>
            <person name="Op den Camp H."/>
            <person name="Overmann J."/>
            <person name="Amann R."/>
            <person name="Jetten M.S.M."/>
            <person name="Mascher T."/>
            <person name="Medema M.H."/>
            <person name="Devos D.P."/>
            <person name="Kaster A.-K."/>
            <person name="Ovreas L."/>
            <person name="Rohde M."/>
            <person name="Galperin M.Y."/>
            <person name="Jogler C."/>
        </authorList>
    </citation>
    <scope>NUCLEOTIDE SEQUENCE [LARGE SCALE GENOMIC DNA]</scope>
    <source>
        <strain evidence="10 11">ETA_A8</strain>
    </source>
</reference>
<dbReference type="GO" id="GO:0003924">
    <property type="term" value="F:GTPase activity"/>
    <property type="evidence" value="ECO:0007669"/>
    <property type="project" value="InterPro"/>
</dbReference>
<dbReference type="SMART" id="SM00889">
    <property type="entry name" value="EFG_IV"/>
    <property type="match status" value="1"/>
</dbReference>
<dbReference type="InterPro" id="IPR009000">
    <property type="entry name" value="Transl_B-barrel_sf"/>
</dbReference>
<feature type="binding site" evidence="8">
    <location>
        <begin position="13"/>
        <end position="20"/>
    </location>
    <ligand>
        <name>GTP</name>
        <dbReference type="ChEBI" id="CHEBI:37565"/>
    </ligand>
</feature>
<feature type="binding site" evidence="8">
    <location>
        <begin position="89"/>
        <end position="93"/>
    </location>
    <ligand>
        <name>GTP</name>
        <dbReference type="ChEBI" id="CHEBI:37565"/>
    </ligand>
</feature>
<name>A0A517YEQ6_9BACT</name>
<dbReference type="Pfam" id="PF00009">
    <property type="entry name" value="GTP_EFTU"/>
    <property type="match status" value="1"/>
</dbReference>
<keyword evidence="11" id="KW-1185">Reference proteome</keyword>
<dbReference type="PANTHER" id="PTHR43636:SF2">
    <property type="entry name" value="ELONGATION FACTOR G, MITOCHONDRIAL"/>
    <property type="match status" value="1"/>
</dbReference>
<dbReference type="SUPFAM" id="SSF52540">
    <property type="entry name" value="P-loop containing nucleoside triphosphate hydrolases"/>
    <property type="match status" value="1"/>
</dbReference>
<dbReference type="InterPro" id="IPR027417">
    <property type="entry name" value="P-loop_NTPase"/>
</dbReference>
<gene>
    <name evidence="10" type="primary">fusA_1</name>
    <name evidence="8" type="synonym">fusA</name>
    <name evidence="10" type="ORF">ETAA8_37350</name>
</gene>
<dbReference type="PROSITE" id="PS51722">
    <property type="entry name" value="G_TR_2"/>
    <property type="match status" value="1"/>
</dbReference>
<dbReference type="FunFam" id="3.40.50.300:FF:000029">
    <property type="entry name" value="Elongation factor G"/>
    <property type="match status" value="1"/>
</dbReference>
<dbReference type="NCBIfam" id="TIGR00484">
    <property type="entry name" value="EF-G"/>
    <property type="match status" value="1"/>
</dbReference>
<evidence type="ECO:0000256" key="1">
    <source>
        <dbReference type="ARBA" id="ARBA00005870"/>
    </source>
</evidence>
<dbReference type="SMART" id="SM00838">
    <property type="entry name" value="EFG_C"/>
    <property type="match status" value="1"/>
</dbReference>
<dbReference type="HAMAP" id="MF_00054_B">
    <property type="entry name" value="EF_G_EF_2_B"/>
    <property type="match status" value="1"/>
</dbReference>
<accession>A0A517YEQ6</accession>
<dbReference type="InterPro" id="IPR000795">
    <property type="entry name" value="T_Tr_GTP-bd_dom"/>
</dbReference>
<dbReference type="EMBL" id="CP036274">
    <property type="protein sequence ID" value="QDU28632.1"/>
    <property type="molecule type" value="Genomic_DNA"/>
</dbReference>
<keyword evidence="5 8" id="KW-0648">Protein biosynthesis</keyword>
<dbReference type="PANTHER" id="PTHR43636">
    <property type="entry name" value="ELONGATION FACTOR G, MITOCHONDRIAL"/>
    <property type="match status" value="1"/>
</dbReference>
<dbReference type="Pfam" id="PF14492">
    <property type="entry name" value="EFG_III"/>
    <property type="match status" value="1"/>
</dbReference>
<dbReference type="InterPro" id="IPR005225">
    <property type="entry name" value="Small_GTP-bd"/>
</dbReference>
<dbReference type="Proteomes" id="UP000315017">
    <property type="component" value="Chromosome"/>
</dbReference>
<dbReference type="InterPro" id="IPR047872">
    <property type="entry name" value="EFG_IV"/>
</dbReference>
<dbReference type="Gene3D" id="3.30.70.240">
    <property type="match status" value="1"/>
</dbReference>
<evidence type="ECO:0000256" key="4">
    <source>
        <dbReference type="ARBA" id="ARBA00022768"/>
    </source>
</evidence>
<dbReference type="InterPro" id="IPR020568">
    <property type="entry name" value="Ribosomal_Su5_D2-typ_SF"/>
</dbReference>
<dbReference type="CDD" id="cd03713">
    <property type="entry name" value="EFG_mtEFG_C"/>
    <property type="match status" value="1"/>
</dbReference>
<dbReference type="Gene3D" id="3.30.230.10">
    <property type="match status" value="1"/>
</dbReference>
<evidence type="ECO:0000259" key="9">
    <source>
        <dbReference type="PROSITE" id="PS51722"/>
    </source>
</evidence>
<dbReference type="FunFam" id="2.40.30.10:FF:000022">
    <property type="entry name" value="Elongation factor G, mitochondrial"/>
    <property type="match status" value="1"/>
</dbReference>
<dbReference type="InterPro" id="IPR041095">
    <property type="entry name" value="EFG_II"/>
</dbReference>
<dbReference type="CDD" id="cd01886">
    <property type="entry name" value="EF-G"/>
    <property type="match status" value="1"/>
</dbReference>
<dbReference type="InterPro" id="IPR000640">
    <property type="entry name" value="EFG_V-like"/>
</dbReference>
<dbReference type="OrthoDB" id="9804431at2"/>
<dbReference type="InterPro" id="IPR004161">
    <property type="entry name" value="EFTu-like_2"/>
</dbReference>
<comment type="subcellular location">
    <subcellularLocation>
        <location evidence="8">Cytoplasm</location>
    </subcellularLocation>
</comment>
<comment type="function">
    <text evidence="7 8">Catalyzes the GTP-dependent ribosomal translocation step during translation elongation. During this step, the ribosome changes from the pre-translocational (PRE) to the post-translocational (POST) state as the newly formed A-site-bound peptidyl-tRNA and P-site-bound deacylated tRNA move to the P and E sites, respectively. Catalyzes the coordinated movement of the two tRNA molecules, the mRNA and conformational changes in the ribosome.</text>
</comment>
<evidence type="ECO:0000256" key="2">
    <source>
        <dbReference type="ARBA" id="ARBA00017872"/>
    </source>
</evidence>
<dbReference type="InterPro" id="IPR035649">
    <property type="entry name" value="EFG_V"/>
</dbReference>
<keyword evidence="3 8" id="KW-0547">Nucleotide-binding</keyword>
<dbReference type="Pfam" id="PF00679">
    <property type="entry name" value="EFG_C"/>
    <property type="match status" value="1"/>
</dbReference>
<dbReference type="NCBIfam" id="TIGR00231">
    <property type="entry name" value="small_GTP"/>
    <property type="match status" value="1"/>
</dbReference>
<dbReference type="GO" id="GO:0005525">
    <property type="term" value="F:GTP binding"/>
    <property type="evidence" value="ECO:0007669"/>
    <property type="project" value="UniProtKB-UniRule"/>
</dbReference>
<dbReference type="InterPro" id="IPR014721">
    <property type="entry name" value="Ribsml_uS5_D2-typ_fold_subgr"/>
</dbReference>